<dbReference type="InterPro" id="IPR027304">
    <property type="entry name" value="Trigger_fact/SurA_dom_sf"/>
</dbReference>
<evidence type="ECO:0000256" key="3">
    <source>
        <dbReference type="SAM" id="MobiDB-lite"/>
    </source>
</evidence>
<dbReference type="Pfam" id="PF05698">
    <property type="entry name" value="Trigger_C"/>
    <property type="match status" value="1"/>
</dbReference>
<dbReference type="SUPFAM" id="SSF109998">
    <property type="entry name" value="Triger factor/SurA peptide-binding domain-like"/>
    <property type="match status" value="1"/>
</dbReference>
<evidence type="ECO:0000313" key="6">
    <source>
        <dbReference type="RefSeq" id="XP_026191961.1"/>
    </source>
</evidence>
<dbReference type="InterPro" id="IPR008880">
    <property type="entry name" value="Trigger_fac_C"/>
</dbReference>
<dbReference type="GeneID" id="34623084"/>
<keyword evidence="1" id="KW-0697">Rotamase</keyword>
<protein>
    <submittedName>
        <fullName evidence="6">Uncharacterized protein LOC34623084</fullName>
    </submittedName>
</protein>
<feature type="region of interest" description="Disordered" evidence="3">
    <location>
        <begin position="327"/>
        <end position="369"/>
    </location>
</feature>
<sequence length="633" mass="70861">MEEKQSAAEERLDRMLADANVQIAIQELENCRLSLEASISGEFTRQLWELTLTSLRASLGSSLHASPLDISQAFLLQKAGGAAAVRKDVLRFLAEAIVRKARVQHKARILGGVDFAEDLSSVADRFSPGSPLTLKLCAEAYPKVQFKRSYKGLKLRVPRRPHARGQIFRMTEDYLLYKHSQVVDYPEPLPSAQEGDTVVLRVDAGWFEERDGTTGEEIPSQFISGQTTLDLVKPWLPTELLESVAGIAVGESRTIRVAIPFHTQQLLDIYNQQCEGAEKPPGGTGTAEELQPPAEGQSLVPIYLENIAKATKGNIFKTLFGGQAEQHELDKEKPKMFAPNEVNQDEKNQNEEMGTASATEEDPDSKNSEEDVHYVDCLLQVECLNVKRRIIPKADDEFFVKTCGMNRTELWELVESSGEELVKEAASKHALGAAAEALDQIAQVDIPESLIDAQASATWKQQLKAREVQGEDNKKFQSKDSFLKWKQDSRRGVENILRTSFAIQAICRMERLQVDEEKLQKDLAQALLKVPMESAETLAKQLYKRAQATLAYDFIVKHAEVEYYIDDTPAEVTVQADGVSASQQCVRAFPKGTNIDEWHKKREQTLKDRDALQDKARSLCVDPKTLKKYSRDT</sequence>
<reference evidence="6" key="1">
    <citation type="submission" date="2025-08" db="UniProtKB">
        <authorList>
            <consortium name="RefSeq"/>
        </authorList>
    </citation>
    <scope>IDENTIFICATION</scope>
</reference>
<dbReference type="Proteomes" id="UP000515125">
    <property type="component" value="Unplaced"/>
</dbReference>
<dbReference type="GO" id="GO:0015031">
    <property type="term" value="P:protein transport"/>
    <property type="evidence" value="ECO:0007669"/>
    <property type="project" value="InterPro"/>
</dbReference>
<dbReference type="InterPro" id="IPR037041">
    <property type="entry name" value="Trigger_fac_C_sf"/>
</dbReference>
<dbReference type="AlphaFoldDB" id="A0A6P6RVR5"/>
<dbReference type="GO" id="GO:0006457">
    <property type="term" value="P:protein folding"/>
    <property type="evidence" value="ECO:0007669"/>
    <property type="project" value="InterPro"/>
</dbReference>
<dbReference type="OrthoDB" id="354221at2759"/>
<keyword evidence="5" id="KW-1185">Reference proteome</keyword>
<evidence type="ECO:0000256" key="1">
    <source>
        <dbReference type="ARBA" id="ARBA00023110"/>
    </source>
</evidence>
<dbReference type="Gene3D" id="1.10.3120.10">
    <property type="entry name" value="Trigger factor, C-terminal domain"/>
    <property type="match status" value="1"/>
</dbReference>
<organism evidence="5 6">
    <name type="scientific">Cyclospora cayetanensis</name>
    <dbReference type="NCBI Taxonomy" id="88456"/>
    <lineage>
        <taxon>Eukaryota</taxon>
        <taxon>Sar</taxon>
        <taxon>Alveolata</taxon>
        <taxon>Apicomplexa</taxon>
        <taxon>Conoidasida</taxon>
        <taxon>Coccidia</taxon>
        <taxon>Eucoccidiorida</taxon>
        <taxon>Eimeriorina</taxon>
        <taxon>Eimeriidae</taxon>
        <taxon>Cyclospora</taxon>
    </lineage>
</organism>
<dbReference type="GO" id="GO:0003755">
    <property type="term" value="F:peptidyl-prolyl cis-trans isomerase activity"/>
    <property type="evidence" value="ECO:0007669"/>
    <property type="project" value="UniProtKB-KW"/>
</dbReference>
<evidence type="ECO:0000259" key="4">
    <source>
        <dbReference type="Pfam" id="PF05698"/>
    </source>
</evidence>
<evidence type="ECO:0000313" key="5">
    <source>
        <dbReference type="Proteomes" id="UP000515125"/>
    </source>
</evidence>
<name>A0A6P6RVR5_9EIME</name>
<accession>A0A6P6RVR5</accession>
<proteinExistence type="predicted"/>
<evidence type="ECO:0000256" key="2">
    <source>
        <dbReference type="ARBA" id="ARBA00023235"/>
    </source>
</evidence>
<dbReference type="RefSeq" id="XP_026191961.1">
    <property type="nucleotide sequence ID" value="XM_026336176.1"/>
</dbReference>
<feature type="domain" description="Trigger factor C-terminal" evidence="4">
    <location>
        <begin position="409"/>
        <end position="549"/>
    </location>
</feature>
<keyword evidence="2" id="KW-0413">Isomerase</keyword>
<gene>
    <name evidence="6" type="primary">LOC34623084</name>
</gene>